<reference evidence="1" key="1">
    <citation type="submission" date="2022-07" db="EMBL/GenBank/DDBJ databases">
        <title>Phylogenomic reconstructions and comparative analyses of Kickxellomycotina fungi.</title>
        <authorList>
            <person name="Reynolds N.K."/>
            <person name="Stajich J.E."/>
            <person name="Barry K."/>
            <person name="Grigoriev I.V."/>
            <person name="Crous P."/>
            <person name="Smith M.E."/>
        </authorList>
    </citation>
    <scope>NUCLEOTIDE SEQUENCE</scope>
    <source>
        <strain evidence="1">BCRC 34780</strain>
    </source>
</reference>
<sequence length="243" mass="25568">DLPSGGLGAMFSSRQQRPADGGGANDEDPQDNEHTRQAMFIDPVENAPISLGNLVSSLLGVLGGAQRGDGPAQIFGVPMGNFGDYVWGQNSFDDIITQIMEQNQGAHAPPPASDEAILKLPKRQILAAEADGKLECGICMDEYSAGDMVLTLPCKHLYHEECIDHWLKMNGTCPICRTRIDDKPNDAHGAGAPPPQPHSDLPGSFPTSPPPAPPSSREARGQGAGVAHHASTSASPPAPEPMD</sequence>
<feature type="non-terminal residue" evidence="1">
    <location>
        <position position="1"/>
    </location>
</feature>
<accession>A0ACC1L5F1</accession>
<name>A0ACC1L5F1_9FUNG</name>
<dbReference type="EMBL" id="JANBUN010000858">
    <property type="protein sequence ID" value="KAJ2800949.1"/>
    <property type="molecule type" value="Genomic_DNA"/>
</dbReference>
<dbReference type="Proteomes" id="UP001140087">
    <property type="component" value="Unassembled WGS sequence"/>
</dbReference>
<keyword evidence="2" id="KW-1185">Reference proteome</keyword>
<evidence type="ECO:0000313" key="1">
    <source>
        <dbReference type="EMBL" id="KAJ2800949.1"/>
    </source>
</evidence>
<organism evidence="1 2">
    <name type="scientific">Coemansia helicoidea</name>
    <dbReference type="NCBI Taxonomy" id="1286919"/>
    <lineage>
        <taxon>Eukaryota</taxon>
        <taxon>Fungi</taxon>
        <taxon>Fungi incertae sedis</taxon>
        <taxon>Zoopagomycota</taxon>
        <taxon>Kickxellomycotina</taxon>
        <taxon>Kickxellomycetes</taxon>
        <taxon>Kickxellales</taxon>
        <taxon>Kickxellaceae</taxon>
        <taxon>Coemansia</taxon>
    </lineage>
</organism>
<protein>
    <submittedName>
        <fullName evidence="1">Uncharacterized protein</fullName>
    </submittedName>
</protein>
<evidence type="ECO:0000313" key="2">
    <source>
        <dbReference type="Proteomes" id="UP001140087"/>
    </source>
</evidence>
<gene>
    <name evidence="1" type="ORF">H4R21_002980</name>
</gene>
<comment type="caution">
    <text evidence="1">The sequence shown here is derived from an EMBL/GenBank/DDBJ whole genome shotgun (WGS) entry which is preliminary data.</text>
</comment>
<proteinExistence type="predicted"/>